<name>A0A381P094_9ZZZZ</name>
<sequence>MGIDPSCAPGQGNNAKTMGNDPRNLFQAPWRIGDAVSLMISANFKKRVHGSYIKFEYVDEIHKSMRLDILYKDVINEFLEEPIENLQDDIYDPGLLWLTSPYYVKKYGYDIIPTLQWDKEEYNGPELSWGKYVVFAPLMDAQYNLERNMSVDFVNEFCRKLKDEFGDDLYVITNKKIEILIDTKNINTLDSDSIYDLGYIISHSKCFIGGDSGFSHLAGSSRLPKQICIGWPKQRLNNFNWSEWPYYFINPFSLQGQFMNQTWDMFPQVDPRSTDYQEFLLQNNSLNENQIQLLLTYIKKGL</sequence>
<dbReference type="AlphaFoldDB" id="A0A381P094"/>
<gene>
    <name evidence="1" type="ORF">METZ01_LOCUS12851</name>
</gene>
<evidence type="ECO:0000313" key="1">
    <source>
        <dbReference type="EMBL" id="SUZ59997.1"/>
    </source>
</evidence>
<proteinExistence type="predicted"/>
<dbReference type="EMBL" id="UINC01000711">
    <property type="protein sequence ID" value="SUZ59997.1"/>
    <property type="molecule type" value="Genomic_DNA"/>
</dbReference>
<organism evidence="1">
    <name type="scientific">marine metagenome</name>
    <dbReference type="NCBI Taxonomy" id="408172"/>
    <lineage>
        <taxon>unclassified sequences</taxon>
        <taxon>metagenomes</taxon>
        <taxon>ecological metagenomes</taxon>
    </lineage>
</organism>
<reference evidence="1" key="1">
    <citation type="submission" date="2018-05" db="EMBL/GenBank/DDBJ databases">
        <authorList>
            <person name="Lanie J.A."/>
            <person name="Ng W.-L."/>
            <person name="Kazmierczak K.M."/>
            <person name="Andrzejewski T.M."/>
            <person name="Davidsen T.M."/>
            <person name="Wayne K.J."/>
            <person name="Tettelin H."/>
            <person name="Glass J.I."/>
            <person name="Rusch D."/>
            <person name="Podicherti R."/>
            <person name="Tsui H.-C.T."/>
            <person name="Winkler M.E."/>
        </authorList>
    </citation>
    <scope>NUCLEOTIDE SEQUENCE</scope>
</reference>
<dbReference type="Gene3D" id="3.40.50.2000">
    <property type="entry name" value="Glycogen Phosphorylase B"/>
    <property type="match status" value="1"/>
</dbReference>
<protein>
    <submittedName>
        <fullName evidence="1">Uncharacterized protein</fullName>
    </submittedName>
</protein>
<accession>A0A381P094</accession>
<dbReference type="SUPFAM" id="SSF53756">
    <property type="entry name" value="UDP-Glycosyltransferase/glycogen phosphorylase"/>
    <property type="match status" value="1"/>
</dbReference>